<protein>
    <submittedName>
        <fullName evidence="1">Uncharacterized protein</fullName>
    </submittedName>
</protein>
<dbReference type="OrthoDB" id="6594281at2759"/>
<gene>
    <name evidence="1" type="ORF">g.33556</name>
</gene>
<reference evidence="1" key="1">
    <citation type="submission" date="2018-04" db="EMBL/GenBank/DDBJ databases">
        <title>Transcriptome assembly of Sipha flava.</title>
        <authorList>
            <person name="Scully E.D."/>
            <person name="Geib S.M."/>
            <person name="Palmer N.A."/>
            <person name="Koch K."/>
            <person name="Bradshaw J."/>
            <person name="Heng-Moss T."/>
            <person name="Sarath G."/>
        </authorList>
    </citation>
    <scope>NUCLEOTIDE SEQUENCE</scope>
</reference>
<proteinExistence type="predicted"/>
<dbReference type="AlphaFoldDB" id="A0A2S2QTI4"/>
<organism evidence="1">
    <name type="scientific">Sipha flava</name>
    <name type="common">yellow sugarcane aphid</name>
    <dbReference type="NCBI Taxonomy" id="143950"/>
    <lineage>
        <taxon>Eukaryota</taxon>
        <taxon>Metazoa</taxon>
        <taxon>Ecdysozoa</taxon>
        <taxon>Arthropoda</taxon>
        <taxon>Hexapoda</taxon>
        <taxon>Insecta</taxon>
        <taxon>Pterygota</taxon>
        <taxon>Neoptera</taxon>
        <taxon>Paraneoptera</taxon>
        <taxon>Hemiptera</taxon>
        <taxon>Sternorrhyncha</taxon>
        <taxon>Aphidomorpha</taxon>
        <taxon>Aphidoidea</taxon>
        <taxon>Aphididae</taxon>
        <taxon>Sipha</taxon>
    </lineage>
</organism>
<dbReference type="EMBL" id="GGMS01011760">
    <property type="protein sequence ID" value="MBY80963.1"/>
    <property type="molecule type" value="Transcribed_RNA"/>
</dbReference>
<evidence type="ECO:0000313" key="1">
    <source>
        <dbReference type="EMBL" id="MBY80963.1"/>
    </source>
</evidence>
<name>A0A2S2QTI4_9HEMI</name>
<accession>A0A2S2QTI4</accession>
<sequence length="180" mass="20947">MTLAIENFKCTSMFPGSITEDIVDPSTVRPEMINIVKNDKNLSAMVATTHEFRRNMKRLPQAMRARINQELNNMLGNCPNPRYQPIFLSLEEERIISYERIMLLVSDRMRPYFEHGQFTKSSEFEILVQLISRTLMNSASDPTESTINKIIDGFFTGHPYKTADHFIANNRYFFQSDRPL</sequence>